<dbReference type="InterPro" id="IPR013653">
    <property type="entry name" value="GCN5-like_dom"/>
</dbReference>
<dbReference type="InterPro" id="IPR016181">
    <property type="entry name" value="Acyl_CoA_acyltransferase"/>
</dbReference>
<dbReference type="EMBL" id="UFQT01001256">
    <property type="protein sequence ID" value="SSX29696.1"/>
    <property type="molecule type" value="Genomic_DNA"/>
</dbReference>
<dbReference type="InterPro" id="IPR053225">
    <property type="entry name" value="Acyl-CoA_N-acyltransferase"/>
</dbReference>
<dbReference type="Gene3D" id="3.40.630.30">
    <property type="match status" value="2"/>
</dbReference>
<gene>
    <name evidence="2" type="primary">CSON001610</name>
</gene>
<dbReference type="SUPFAM" id="SSF55729">
    <property type="entry name" value="Acyl-CoA N-acyltransferases (Nat)"/>
    <property type="match status" value="1"/>
</dbReference>
<dbReference type="Pfam" id="PF08445">
    <property type="entry name" value="FR47"/>
    <property type="match status" value="1"/>
</dbReference>
<dbReference type="OMA" id="RQDWPKN"/>
<name>A0A336MHI2_CULSO</name>
<reference evidence="2" key="1">
    <citation type="submission" date="2018-07" db="EMBL/GenBank/DDBJ databases">
        <authorList>
            <person name="Quirk P.G."/>
            <person name="Krulwich T.A."/>
        </authorList>
    </citation>
    <scope>NUCLEOTIDE SEQUENCE</scope>
</reference>
<dbReference type="AlphaFoldDB" id="A0A336MHI2"/>
<evidence type="ECO:0000313" key="2">
    <source>
        <dbReference type="EMBL" id="SSX29696.1"/>
    </source>
</evidence>
<proteinExistence type="predicted"/>
<dbReference type="PANTHER" id="PTHR20958:SF10">
    <property type="entry name" value="GH05617P-RELATED"/>
    <property type="match status" value="1"/>
</dbReference>
<dbReference type="PANTHER" id="PTHR20958">
    <property type="entry name" value="GLYCINE N-ACYLTRANSFERASE-LIKE PROTEIN"/>
    <property type="match status" value="1"/>
</dbReference>
<protein>
    <submittedName>
        <fullName evidence="2">CSON001610 protein</fullName>
    </submittedName>
</protein>
<evidence type="ECO:0000259" key="1">
    <source>
        <dbReference type="Pfam" id="PF08445"/>
    </source>
</evidence>
<dbReference type="GO" id="GO:0016747">
    <property type="term" value="F:acyltransferase activity, transferring groups other than amino-acyl groups"/>
    <property type="evidence" value="ECO:0007669"/>
    <property type="project" value="InterPro"/>
</dbReference>
<dbReference type="VEuPathDB" id="VectorBase:CSON001610"/>
<accession>A0A336MHI2</accession>
<organism evidence="2">
    <name type="scientific">Culicoides sonorensis</name>
    <name type="common">Biting midge</name>
    <dbReference type="NCBI Taxonomy" id="179676"/>
    <lineage>
        <taxon>Eukaryota</taxon>
        <taxon>Metazoa</taxon>
        <taxon>Ecdysozoa</taxon>
        <taxon>Arthropoda</taxon>
        <taxon>Hexapoda</taxon>
        <taxon>Insecta</taxon>
        <taxon>Pterygota</taxon>
        <taxon>Neoptera</taxon>
        <taxon>Endopterygota</taxon>
        <taxon>Diptera</taxon>
        <taxon>Nematocera</taxon>
        <taxon>Chironomoidea</taxon>
        <taxon>Ceratopogonidae</taxon>
        <taxon>Ceratopogoninae</taxon>
        <taxon>Culicoides</taxon>
        <taxon>Monoculicoides</taxon>
    </lineage>
</organism>
<feature type="domain" description="GCN5-related N-acetyltransferase Rv2170-like" evidence="1">
    <location>
        <begin position="190"/>
        <end position="271"/>
    </location>
</feature>
<sequence>MDKLETIPSEKWPLLRELYERDWPQNVLPYYLLDNIIRWNGIDSKFVSENIEVKCLNGDFTDGTFYFLQDNDLFFYSLENGDKKKLARLLELVIGTRDFFWTNYTYKRDLQTLDKVVELKSWTKTFVESTKFYFMPREKALSLDTSLSIPENFSVKPLSNKDLEFAHSLYPYRDEVTLQFFQMLHKFNKNLGLYKSDNLLSWCLLHQPNSFTALQTHDTFQRKGFGTIVLRNLAKSLATEGKDSFAIIVDGNEKSSQLFTKEGFDCIDEVYNIKIEPKIDKIKKK</sequence>